<protein>
    <recommendedName>
        <fullName evidence="1">Vacuolar ATPase assembly protein VMA22</fullName>
    </recommendedName>
</protein>
<dbReference type="Proteomes" id="UP001231518">
    <property type="component" value="Chromosome 22"/>
</dbReference>
<accession>A0AAD8DMU4</accession>
<keyword evidence="3" id="KW-1185">Reference proteome</keyword>
<dbReference type="GO" id="GO:0070072">
    <property type="term" value="P:vacuolar proton-transporting V-type ATPase complex assembly"/>
    <property type="evidence" value="ECO:0007669"/>
    <property type="project" value="InterPro"/>
</dbReference>
<dbReference type="GO" id="GO:0051082">
    <property type="term" value="F:unfolded protein binding"/>
    <property type="evidence" value="ECO:0007669"/>
    <property type="project" value="TreeGrafter"/>
</dbReference>
<evidence type="ECO:0000313" key="3">
    <source>
        <dbReference type="Proteomes" id="UP001231518"/>
    </source>
</evidence>
<name>A0AAD8DMU4_MYTSE</name>
<dbReference type="PANTHER" id="PTHR31996:SF2">
    <property type="entry name" value="COILED-COIL DOMAIN-CONTAINING PROTEIN 115"/>
    <property type="match status" value="1"/>
</dbReference>
<dbReference type="PANTHER" id="PTHR31996">
    <property type="entry name" value="COILED-COIL DOMAIN-CONTAINING PROTEIN 115"/>
    <property type="match status" value="1"/>
</dbReference>
<proteinExistence type="predicted"/>
<dbReference type="AlphaFoldDB" id="A0AAD8DMU4"/>
<dbReference type="EMBL" id="JARGEI010000024">
    <property type="protein sequence ID" value="KAJ8709152.1"/>
    <property type="molecule type" value="Genomic_DNA"/>
</dbReference>
<organism evidence="2 3">
    <name type="scientific">Mythimna separata</name>
    <name type="common">Oriental armyworm</name>
    <name type="synonym">Pseudaletia separata</name>
    <dbReference type="NCBI Taxonomy" id="271217"/>
    <lineage>
        <taxon>Eukaryota</taxon>
        <taxon>Metazoa</taxon>
        <taxon>Ecdysozoa</taxon>
        <taxon>Arthropoda</taxon>
        <taxon>Hexapoda</taxon>
        <taxon>Insecta</taxon>
        <taxon>Pterygota</taxon>
        <taxon>Neoptera</taxon>
        <taxon>Endopterygota</taxon>
        <taxon>Lepidoptera</taxon>
        <taxon>Glossata</taxon>
        <taxon>Ditrysia</taxon>
        <taxon>Noctuoidea</taxon>
        <taxon>Noctuidae</taxon>
        <taxon>Noctuinae</taxon>
        <taxon>Hadenini</taxon>
        <taxon>Mythimna</taxon>
    </lineage>
</organism>
<reference evidence="2" key="1">
    <citation type="submission" date="2023-03" db="EMBL/GenBank/DDBJ databases">
        <title>Chromosome-level genomes of two armyworms, Mythimna separata and Mythimna loreyi, provide insights into the biosynthesis and reception of sex pheromones.</title>
        <authorList>
            <person name="Zhao H."/>
        </authorList>
    </citation>
    <scope>NUCLEOTIDE SEQUENCE</scope>
    <source>
        <strain evidence="2">BeijingLab</strain>
        <tissue evidence="2">Pupa</tissue>
    </source>
</reference>
<sequence>MTAQNEDVPSEAVACELLDKIIVKQLHLMEEKMRCELNIESNIKNGSIHLAKSRYIMGQSSVSTTRLPTESSSDFSASTKCETIEEDGLKVMKVIENDAEDTVNPLRWFGVLVPQNMHKAKSIFQNTINYVVECVNVQMQLQTNLKLIEMLKQYINSEKVTAA</sequence>
<comment type="caution">
    <text evidence="2">The sequence shown here is derived from an EMBL/GenBank/DDBJ whole genome shotgun (WGS) entry which is preliminary data.</text>
</comment>
<gene>
    <name evidence="2" type="ORF">PYW07_008978</name>
</gene>
<dbReference type="InterPro" id="IPR040357">
    <property type="entry name" value="Vma22/CCDC115"/>
</dbReference>
<dbReference type="Gene3D" id="1.10.287.3240">
    <property type="match status" value="1"/>
</dbReference>
<evidence type="ECO:0000313" key="2">
    <source>
        <dbReference type="EMBL" id="KAJ8709152.1"/>
    </source>
</evidence>
<evidence type="ECO:0000256" key="1">
    <source>
        <dbReference type="ARBA" id="ARBA00093634"/>
    </source>
</evidence>